<protein>
    <submittedName>
        <fullName evidence="1">Uncharacterized protein</fullName>
    </submittedName>
</protein>
<evidence type="ECO:0000313" key="1">
    <source>
        <dbReference type="EMBL" id="KAJ7762061.1"/>
    </source>
</evidence>
<keyword evidence="2" id="KW-1185">Reference proteome</keyword>
<dbReference type="Proteomes" id="UP001215280">
    <property type="component" value="Unassembled WGS sequence"/>
</dbReference>
<gene>
    <name evidence="1" type="ORF">DFH07DRAFT_771342</name>
</gene>
<dbReference type="AlphaFoldDB" id="A0AAD7NIE2"/>
<organism evidence="1 2">
    <name type="scientific">Mycena maculata</name>
    <dbReference type="NCBI Taxonomy" id="230809"/>
    <lineage>
        <taxon>Eukaryota</taxon>
        <taxon>Fungi</taxon>
        <taxon>Dikarya</taxon>
        <taxon>Basidiomycota</taxon>
        <taxon>Agaricomycotina</taxon>
        <taxon>Agaricomycetes</taxon>
        <taxon>Agaricomycetidae</taxon>
        <taxon>Agaricales</taxon>
        <taxon>Marasmiineae</taxon>
        <taxon>Mycenaceae</taxon>
        <taxon>Mycena</taxon>
    </lineage>
</organism>
<accession>A0AAD7NIE2</accession>
<name>A0AAD7NIE2_9AGAR</name>
<proteinExistence type="predicted"/>
<comment type="caution">
    <text evidence="1">The sequence shown here is derived from an EMBL/GenBank/DDBJ whole genome shotgun (WGS) entry which is preliminary data.</text>
</comment>
<evidence type="ECO:0000313" key="2">
    <source>
        <dbReference type="Proteomes" id="UP001215280"/>
    </source>
</evidence>
<reference evidence="1" key="1">
    <citation type="submission" date="2023-03" db="EMBL/GenBank/DDBJ databases">
        <title>Massive genome expansion in bonnet fungi (Mycena s.s.) driven by repeated elements and novel gene families across ecological guilds.</title>
        <authorList>
            <consortium name="Lawrence Berkeley National Laboratory"/>
            <person name="Harder C.B."/>
            <person name="Miyauchi S."/>
            <person name="Viragh M."/>
            <person name="Kuo A."/>
            <person name="Thoen E."/>
            <person name="Andreopoulos B."/>
            <person name="Lu D."/>
            <person name="Skrede I."/>
            <person name="Drula E."/>
            <person name="Henrissat B."/>
            <person name="Morin E."/>
            <person name="Kohler A."/>
            <person name="Barry K."/>
            <person name="LaButti K."/>
            <person name="Morin E."/>
            <person name="Salamov A."/>
            <person name="Lipzen A."/>
            <person name="Mereny Z."/>
            <person name="Hegedus B."/>
            <person name="Baldrian P."/>
            <person name="Stursova M."/>
            <person name="Weitz H."/>
            <person name="Taylor A."/>
            <person name="Grigoriev I.V."/>
            <person name="Nagy L.G."/>
            <person name="Martin F."/>
            <person name="Kauserud H."/>
        </authorList>
    </citation>
    <scope>NUCLEOTIDE SEQUENCE</scope>
    <source>
        <strain evidence="1">CBHHK188m</strain>
    </source>
</reference>
<sequence length="266" mass="29590">MTPLRKQPTRISVLAKELQSNRDVPAFQRYLSASAVMNTYKSQFEVYTRQYPPFSYWRSLEGVPEVSILALAIKIFSVLANLMPEERTISRFTRIDTRDRANQDARTIVAQAKIYQQNRCLAQVTTEKPKQGKAPSIKWCSVKGLFTEPTRNTVIDLTGAKASDQPHLSITAECKAGLEALNAVDHSGAQNNSFASIKQPTLDTHRNGINTRLPFFRDLLTDKPVEGANSIRSLAGWADVVVVGPQGGRKVAGKKIWDGEAEKLVF</sequence>
<dbReference type="EMBL" id="JARJLG010000044">
    <property type="protein sequence ID" value="KAJ7762061.1"/>
    <property type="molecule type" value="Genomic_DNA"/>
</dbReference>